<sequence length="84" mass="9442">MNLNNTKETEVRRNACWLLRLTALDTILKAWSYTSTMATTFGGAYRAATAWENKISLLERLNCRTFNTVPAGTAANDKTWRIAA</sequence>
<evidence type="ECO:0000313" key="2">
    <source>
        <dbReference type="Proteomes" id="UP000077857"/>
    </source>
</evidence>
<proteinExistence type="predicted"/>
<dbReference type="AlphaFoldDB" id="A0A177NK42"/>
<dbReference type="RefSeq" id="WP_064040134.1">
    <property type="nucleotide sequence ID" value="NZ_LUUJ01000063.1"/>
</dbReference>
<reference evidence="1 2" key="1">
    <citation type="submission" date="2016-03" db="EMBL/GenBank/DDBJ databases">
        <authorList>
            <person name="Ploux O."/>
        </authorList>
    </citation>
    <scope>NUCLEOTIDE SEQUENCE [LARGE SCALE GENOMIC DNA]</scope>
    <source>
        <strain evidence="1 2">R-45378</strain>
    </source>
</reference>
<organism evidence="1 2">
    <name type="scientific">Methylomonas koyamae</name>
    <dbReference type="NCBI Taxonomy" id="702114"/>
    <lineage>
        <taxon>Bacteria</taxon>
        <taxon>Pseudomonadati</taxon>
        <taxon>Pseudomonadota</taxon>
        <taxon>Gammaproteobacteria</taxon>
        <taxon>Methylococcales</taxon>
        <taxon>Methylococcaceae</taxon>
        <taxon>Methylomonas</taxon>
    </lineage>
</organism>
<accession>A0A177NK42</accession>
<evidence type="ECO:0000313" key="1">
    <source>
        <dbReference type="EMBL" id="OAI17934.1"/>
    </source>
</evidence>
<dbReference type="Proteomes" id="UP000077857">
    <property type="component" value="Unassembled WGS sequence"/>
</dbReference>
<comment type="caution">
    <text evidence="1">The sequence shown here is derived from an EMBL/GenBank/DDBJ whole genome shotgun (WGS) entry which is preliminary data.</text>
</comment>
<protein>
    <submittedName>
        <fullName evidence="1">Uncharacterized protein</fullName>
    </submittedName>
</protein>
<dbReference type="EMBL" id="LUUJ01000063">
    <property type="protein sequence ID" value="OAI17934.1"/>
    <property type="molecule type" value="Genomic_DNA"/>
</dbReference>
<gene>
    <name evidence="1" type="ORF">A1507_00465</name>
</gene>
<name>A0A177NK42_9GAMM</name>